<organism evidence="2 3">
    <name type="scientific">Streptomyces daghestanicus</name>
    <dbReference type="NCBI Taxonomy" id="66885"/>
    <lineage>
        <taxon>Bacteria</taxon>
        <taxon>Bacillati</taxon>
        <taxon>Actinomycetota</taxon>
        <taxon>Actinomycetes</taxon>
        <taxon>Kitasatosporales</taxon>
        <taxon>Streptomycetaceae</taxon>
        <taxon>Streptomyces</taxon>
    </lineage>
</organism>
<evidence type="ECO:0000313" key="3">
    <source>
        <dbReference type="Proteomes" id="UP001052655"/>
    </source>
</evidence>
<sequence>MTARPRRSVVRAAVGAEQRPREAVGLLRPHPGHPQQLPGVGPQHLVGALAQRRGDGRGERLGGAAPGQYPPHGLHALRGGCRGRTGGPSGHRHVPADRSGLGGGAAGGGLRVGEDRRHRLGAALHGPDRGEQVGPRCR</sequence>
<reference evidence="2" key="1">
    <citation type="submission" date="2024-05" db="EMBL/GenBank/DDBJ databases">
        <title>Whole genome shotgun sequence of Streptomyces daghestanicus NBRC 12762.</title>
        <authorList>
            <person name="Komaki H."/>
            <person name="Tamura T."/>
        </authorList>
    </citation>
    <scope>NUCLEOTIDE SEQUENCE</scope>
    <source>
        <strain evidence="2">NBRC 12762</strain>
    </source>
</reference>
<feature type="region of interest" description="Disordered" evidence="1">
    <location>
        <begin position="1"/>
        <end position="112"/>
    </location>
</feature>
<feature type="compositionally biased region" description="Gly residues" evidence="1">
    <location>
        <begin position="100"/>
        <end position="111"/>
    </location>
</feature>
<evidence type="ECO:0000313" key="2">
    <source>
        <dbReference type="EMBL" id="GHI29702.1"/>
    </source>
</evidence>
<keyword evidence="3" id="KW-1185">Reference proteome</keyword>
<feature type="compositionally biased region" description="Gly residues" evidence="1">
    <location>
        <begin position="80"/>
        <end position="89"/>
    </location>
</feature>
<proteinExistence type="predicted"/>
<dbReference type="Proteomes" id="UP001052655">
    <property type="component" value="Unassembled WGS sequence"/>
</dbReference>
<evidence type="ECO:0000256" key="1">
    <source>
        <dbReference type="SAM" id="MobiDB-lite"/>
    </source>
</evidence>
<dbReference type="EMBL" id="BNDX01000005">
    <property type="protein sequence ID" value="GHI29702.1"/>
    <property type="molecule type" value="Genomic_DNA"/>
</dbReference>
<accession>A0ABQ3PXJ0</accession>
<protein>
    <submittedName>
        <fullName evidence="2">Uncharacterized protein</fullName>
    </submittedName>
</protein>
<name>A0ABQ3PXJ0_9ACTN</name>
<gene>
    <name evidence="2" type="ORF">Sdagh_14320</name>
</gene>
<comment type="caution">
    <text evidence="2">The sequence shown here is derived from an EMBL/GenBank/DDBJ whole genome shotgun (WGS) entry which is preliminary data.</text>
</comment>